<evidence type="ECO:0000313" key="1">
    <source>
        <dbReference type="EMBL" id="CAM11479.1"/>
    </source>
</evidence>
<dbReference type="AlphaFoldDB" id="B1V947"/>
<dbReference type="Proteomes" id="UP000008323">
    <property type="component" value="Chromosome"/>
</dbReference>
<protein>
    <submittedName>
        <fullName evidence="1">Uncharacterized protein</fullName>
    </submittedName>
</protein>
<name>B1V947_PHYAS</name>
<dbReference type="STRING" id="59748.PA0144"/>
<sequence>MKYLILCSKQLAVSKKQILFFKNNRKKTTEKVKIKLIMNTIKKIYKCFKTNCKINQISQK</sequence>
<organism evidence="1 2">
    <name type="scientific">Phytoplasma australiense</name>
    <dbReference type="NCBI Taxonomy" id="59748"/>
    <lineage>
        <taxon>Bacteria</taxon>
        <taxon>Bacillati</taxon>
        <taxon>Mycoplasmatota</taxon>
        <taxon>Mollicutes</taxon>
        <taxon>Acholeplasmatales</taxon>
        <taxon>Acholeplasmataceae</taxon>
        <taxon>Candidatus Phytoplasma</taxon>
        <taxon>16SrXII (Stolbur group)</taxon>
    </lineage>
</organism>
<reference evidence="1 2" key="1">
    <citation type="journal article" date="2008" name="J. Bacteriol.">
        <title>Comparative genome analysis of 'Candidatus Phytoplasma australiense' (subgroup tuf-Australia I; rp-A) and 'Ca. Phytoplasma asteris' strains OY-M and AY-WB.</title>
        <authorList>
            <person name="Tran-Nguyen L.T."/>
            <person name="Kube M."/>
            <person name="Schneider B."/>
            <person name="Reinhardt R."/>
            <person name="Gibb K.S."/>
        </authorList>
    </citation>
    <scope>NUCLEOTIDE SEQUENCE [LARGE SCALE GENOMIC DNA]</scope>
</reference>
<dbReference type="KEGG" id="pal:PA0144"/>
<dbReference type="EMBL" id="AM422018">
    <property type="protein sequence ID" value="CAM11479.1"/>
    <property type="molecule type" value="Genomic_DNA"/>
</dbReference>
<gene>
    <name evidence="1" type="ordered locus">PA0144</name>
</gene>
<proteinExistence type="predicted"/>
<accession>B1V947</accession>
<evidence type="ECO:0000313" key="2">
    <source>
        <dbReference type="Proteomes" id="UP000008323"/>
    </source>
</evidence>